<accession>A1AKD0</accession>
<protein>
    <submittedName>
        <fullName evidence="1">Uncharacterized protein</fullName>
    </submittedName>
</protein>
<dbReference type="HOGENOM" id="CLU_731262_0_0_7"/>
<dbReference type="OrthoDB" id="5422995at2"/>
<dbReference type="eggNOG" id="ENOG50334VQ">
    <property type="taxonomic scope" value="Bacteria"/>
</dbReference>
<evidence type="ECO:0000313" key="2">
    <source>
        <dbReference type="Proteomes" id="UP000006732"/>
    </source>
</evidence>
<reference evidence="1 2" key="1">
    <citation type="submission" date="2006-10" db="EMBL/GenBank/DDBJ databases">
        <title>Complete sequence of chromosome of Pelobacter propionicus DSM 2379.</title>
        <authorList>
            <consortium name="US DOE Joint Genome Institute"/>
            <person name="Copeland A."/>
            <person name="Lucas S."/>
            <person name="Lapidus A."/>
            <person name="Barry K."/>
            <person name="Detter J.C."/>
            <person name="Glavina del Rio T."/>
            <person name="Hammon N."/>
            <person name="Israni S."/>
            <person name="Dalin E."/>
            <person name="Tice H."/>
            <person name="Pitluck S."/>
            <person name="Saunders E."/>
            <person name="Brettin T."/>
            <person name="Bruce D."/>
            <person name="Han C."/>
            <person name="Tapia R."/>
            <person name="Schmutz J."/>
            <person name="Larimer F."/>
            <person name="Land M."/>
            <person name="Hauser L."/>
            <person name="Kyrpides N."/>
            <person name="Kim E."/>
            <person name="Lovley D."/>
            <person name="Richardson P."/>
        </authorList>
    </citation>
    <scope>NUCLEOTIDE SEQUENCE [LARGE SCALE GENOMIC DNA]</scope>
    <source>
        <strain evidence="2">DSM 2379 / NBRC 103807 / OttBd1</strain>
    </source>
</reference>
<dbReference type="Proteomes" id="UP000006732">
    <property type="component" value="Chromosome"/>
</dbReference>
<dbReference type="AlphaFoldDB" id="A1AKD0"/>
<keyword evidence="2" id="KW-1185">Reference proteome</keyword>
<organism evidence="1 2">
    <name type="scientific">Pelobacter propionicus (strain DSM 2379 / NBRC 103807 / OttBd1)</name>
    <dbReference type="NCBI Taxonomy" id="338966"/>
    <lineage>
        <taxon>Bacteria</taxon>
        <taxon>Pseudomonadati</taxon>
        <taxon>Thermodesulfobacteriota</taxon>
        <taxon>Desulfuromonadia</taxon>
        <taxon>Desulfuromonadales</taxon>
        <taxon>Desulfuromonadaceae</taxon>
        <taxon>Pelobacter</taxon>
    </lineage>
</organism>
<dbReference type="RefSeq" id="WP_011734114.1">
    <property type="nucleotide sequence ID" value="NC_008609.1"/>
</dbReference>
<dbReference type="STRING" id="338966.Ppro_0164"/>
<gene>
    <name evidence="1" type="ordered locus">Ppro_0164</name>
</gene>
<dbReference type="EMBL" id="CP000482">
    <property type="protein sequence ID" value="ABK97800.1"/>
    <property type="molecule type" value="Genomic_DNA"/>
</dbReference>
<evidence type="ECO:0000313" key="1">
    <source>
        <dbReference type="EMBL" id="ABK97800.1"/>
    </source>
</evidence>
<proteinExistence type="predicted"/>
<sequence>MNTTIDDTQLKRAWQTAFELRLCPDGIILFAETPDENLHRHLQMCHICREKREMPLAQRAAWEELQRRFAGVGQKPARPEKPVAGQVWSLKRSLAGWIEEGYFYKPPMVLLLERIEGSRGFKAVQLYGDRLLMGEGDVWLDDRFGFAQGWNCYSLHEDAFDGCWGAVAGMTLNQVAESVSMKHAPVDEDSILYFFRRMEIKVGARVALPSVAVLVEKWETSVEESVIDFFKRLFPVEAVKNALTGWRIPDGVVDVFQLAVSAVAPSKMAPLKAANKTCYLQANYIRKKGESVIIEPLLTEITFTDWHGGGYLVSGRLAEPFANPVQLLAVLSHASGQQIQSEPSTLTPETIDFDIFFKGVSRAETVSGHLQLLVVSYA</sequence>
<dbReference type="KEGG" id="ppd:Ppro_0164"/>
<name>A1AKD0_PELPD</name>